<name>A0A9X2HRR2_9SPHN</name>
<evidence type="ECO:0000256" key="2">
    <source>
        <dbReference type="ARBA" id="ARBA00022475"/>
    </source>
</evidence>
<comment type="subcellular location">
    <subcellularLocation>
        <location evidence="1">Cell membrane</location>
        <topology evidence="1">Multi-pass membrane protein</topology>
    </subcellularLocation>
</comment>
<proteinExistence type="predicted"/>
<protein>
    <recommendedName>
        <fullName evidence="11">Glycosyltransferase RgtA/B/C/D-like domain-containing protein</fullName>
    </recommendedName>
</protein>
<evidence type="ECO:0000313" key="10">
    <source>
        <dbReference type="Proteomes" id="UP001139451"/>
    </source>
</evidence>
<dbReference type="GO" id="GO:0005886">
    <property type="term" value="C:plasma membrane"/>
    <property type="evidence" value="ECO:0007669"/>
    <property type="project" value="UniProtKB-SubCell"/>
</dbReference>
<feature type="transmembrane region" description="Helical" evidence="8">
    <location>
        <begin position="286"/>
        <end position="309"/>
    </location>
</feature>
<keyword evidence="2" id="KW-1003">Cell membrane</keyword>
<evidence type="ECO:0000256" key="6">
    <source>
        <dbReference type="ARBA" id="ARBA00022989"/>
    </source>
</evidence>
<sequence length="486" mass="53290">MTLASIPRWLILLLVALAARAISFGNPILHVDEEFYFTAARMMAEGAVPFIDVWDRKPIGLFLLYAPAAALGYPAGIWAYQALAFACLFGTALLAMRLAERAGWRRGALAAGLAVVLWPNLIDGQGGQAPIFYNLLMIATASIIAPRAGAEPSPARRFAEGMAAMALVGFTLQIKYSAVFEGLFFGLWLLWREWRLGTPLLRIALIAVPLAGIALAPTAAAWAAYAAMGQSEAWLYANFWSILGRQTDPWLHQLSNFVVLTLITSPLVAMAWLSRRQLSGARAQRAMAEFLFIWAAVALAGVIVFGSWFNHYALPLIPPLAACAAGFLGQYRRFAIGLMLLAFAGGTATLIVKRYERGTPAEIAAVARAIGRGPGCLHVYSGTTMLYPMTGRCAVTRWIFPSHLNRDRERGAVGVDQLAELDRILARRPEWVVMRKPYRGELPEARARMTAGLARGYRLETTLPVGKDRYALWRIRPASRSAISRE</sequence>
<feature type="transmembrane region" description="Helical" evidence="8">
    <location>
        <begin position="131"/>
        <end position="150"/>
    </location>
</feature>
<dbReference type="PANTHER" id="PTHR33908">
    <property type="entry name" value="MANNOSYLTRANSFERASE YKCB-RELATED"/>
    <property type="match status" value="1"/>
</dbReference>
<feature type="transmembrane region" description="Helical" evidence="8">
    <location>
        <begin position="162"/>
        <end position="191"/>
    </location>
</feature>
<evidence type="ECO:0000313" key="9">
    <source>
        <dbReference type="EMBL" id="MCP3732303.1"/>
    </source>
</evidence>
<accession>A0A9X2HRR2</accession>
<keyword evidence="5 8" id="KW-0812">Transmembrane</keyword>
<feature type="transmembrane region" description="Helical" evidence="8">
    <location>
        <begin position="254"/>
        <end position="274"/>
    </location>
</feature>
<dbReference type="RefSeq" id="WP_254295623.1">
    <property type="nucleotide sequence ID" value="NZ_JAMLDX010000017.1"/>
</dbReference>
<keyword evidence="7 8" id="KW-0472">Membrane</keyword>
<feature type="transmembrane region" description="Helical" evidence="8">
    <location>
        <begin position="334"/>
        <end position="352"/>
    </location>
</feature>
<dbReference type="PANTHER" id="PTHR33908:SF11">
    <property type="entry name" value="MEMBRANE PROTEIN"/>
    <property type="match status" value="1"/>
</dbReference>
<gene>
    <name evidence="9" type="ORF">M9978_17930</name>
</gene>
<dbReference type="AlphaFoldDB" id="A0A9X2HRR2"/>
<evidence type="ECO:0008006" key="11">
    <source>
        <dbReference type="Google" id="ProtNLM"/>
    </source>
</evidence>
<dbReference type="GO" id="GO:0016763">
    <property type="term" value="F:pentosyltransferase activity"/>
    <property type="evidence" value="ECO:0007669"/>
    <property type="project" value="TreeGrafter"/>
</dbReference>
<evidence type="ECO:0000256" key="5">
    <source>
        <dbReference type="ARBA" id="ARBA00022692"/>
    </source>
</evidence>
<evidence type="ECO:0000256" key="8">
    <source>
        <dbReference type="SAM" id="Phobius"/>
    </source>
</evidence>
<keyword evidence="10" id="KW-1185">Reference proteome</keyword>
<keyword evidence="6 8" id="KW-1133">Transmembrane helix</keyword>
<feature type="transmembrane region" description="Helical" evidence="8">
    <location>
        <begin position="203"/>
        <end position="225"/>
    </location>
</feature>
<feature type="transmembrane region" description="Helical" evidence="8">
    <location>
        <begin position="77"/>
        <end position="96"/>
    </location>
</feature>
<evidence type="ECO:0000256" key="3">
    <source>
        <dbReference type="ARBA" id="ARBA00022676"/>
    </source>
</evidence>
<organism evidence="9 10">
    <name type="scientific">Sphingomonas tagetis</name>
    <dbReference type="NCBI Taxonomy" id="2949092"/>
    <lineage>
        <taxon>Bacteria</taxon>
        <taxon>Pseudomonadati</taxon>
        <taxon>Pseudomonadota</taxon>
        <taxon>Alphaproteobacteria</taxon>
        <taxon>Sphingomonadales</taxon>
        <taxon>Sphingomonadaceae</taxon>
        <taxon>Sphingomonas</taxon>
    </lineage>
</organism>
<keyword evidence="4" id="KW-0808">Transferase</keyword>
<evidence type="ECO:0000256" key="4">
    <source>
        <dbReference type="ARBA" id="ARBA00022679"/>
    </source>
</evidence>
<keyword evidence="3" id="KW-0328">Glycosyltransferase</keyword>
<dbReference type="GO" id="GO:0009103">
    <property type="term" value="P:lipopolysaccharide biosynthetic process"/>
    <property type="evidence" value="ECO:0007669"/>
    <property type="project" value="UniProtKB-ARBA"/>
</dbReference>
<dbReference type="Proteomes" id="UP001139451">
    <property type="component" value="Unassembled WGS sequence"/>
</dbReference>
<evidence type="ECO:0000256" key="7">
    <source>
        <dbReference type="ARBA" id="ARBA00023136"/>
    </source>
</evidence>
<comment type="caution">
    <text evidence="9">The sequence shown here is derived from an EMBL/GenBank/DDBJ whole genome shotgun (WGS) entry which is preliminary data.</text>
</comment>
<evidence type="ECO:0000256" key="1">
    <source>
        <dbReference type="ARBA" id="ARBA00004651"/>
    </source>
</evidence>
<dbReference type="EMBL" id="JAMLDX010000017">
    <property type="protein sequence ID" value="MCP3732303.1"/>
    <property type="molecule type" value="Genomic_DNA"/>
</dbReference>
<dbReference type="InterPro" id="IPR050297">
    <property type="entry name" value="LipidA_mod_glycosyltrf_83"/>
</dbReference>
<reference evidence="9" key="1">
    <citation type="submission" date="2022-05" db="EMBL/GenBank/DDBJ databases">
        <title>Sphingomonas sp. strain MG17 Genome sequencing and assembly.</title>
        <authorList>
            <person name="Kim I."/>
        </authorList>
    </citation>
    <scope>NUCLEOTIDE SEQUENCE</scope>
    <source>
        <strain evidence="9">MG17</strain>
    </source>
</reference>